<accession>A0A1X0DUL6</accession>
<dbReference type="SUPFAM" id="SSF47598">
    <property type="entry name" value="Ribbon-helix-helix"/>
    <property type="match status" value="1"/>
</dbReference>
<evidence type="ECO:0000259" key="1">
    <source>
        <dbReference type="Pfam" id="PF01402"/>
    </source>
</evidence>
<dbReference type="RefSeq" id="WP_083072519.1">
    <property type="nucleotide sequence ID" value="NZ_AP022615.1"/>
</dbReference>
<dbReference type="CDD" id="cd21631">
    <property type="entry name" value="RHH_CopG_NikR-like"/>
    <property type="match status" value="1"/>
</dbReference>
<name>A0A1X0DUL6_MYCHE</name>
<dbReference type="OrthoDB" id="4748058at2"/>
<evidence type="ECO:0000313" key="3">
    <source>
        <dbReference type="Proteomes" id="UP000192566"/>
    </source>
</evidence>
<reference evidence="2 3" key="1">
    <citation type="submission" date="2017-02" db="EMBL/GenBank/DDBJ databases">
        <title>The new phylogeny of genus Mycobacterium.</title>
        <authorList>
            <person name="Tortoli E."/>
            <person name="Trovato A."/>
            <person name="Cirillo D.M."/>
        </authorList>
    </citation>
    <scope>NUCLEOTIDE SEQUENCE [LARGE SCALE GENOMIC DNA]</scope>
    <source>
        <strain evidence="2 3">DSM 44471</strain>
    </source>
</reference>
<keyword evidence="3" id="KW-1185">Reference proteome</keyword>
<sequence>MAADYAANPPRPDEIRSVTINPAFLRKGRPTASDESSGKTPVFTVRLPQLVRSELSRRADAEGVSLSDLIRQAVVEYLSNHPVESR</sequence>
<dbReference type="Pfam" id="PF01402">
    <property type="entry name" value="RHH_1"/>
    <property type="match status" value="1"/>
</dbReference>
<dbReference type="GO" id="GO:0006355">
    <property type="term" value="P:regulation of DNA-templated transcription"/>
    <property type="evidence" value="ECO:0007669"/>
    <property type="project" value="InterPro"/>
</dbReference>
<gene>
    <name evidence="2" type="ORF">BST25_03355</name>
</gene>
<comment type="caution">
    <text evidence="2">The sequence shown here is derived from an EMBL/GenBank/DDBJ whole genome shotgun (WGS) entry which is preliminary data.</text>
</comment>
<dbReference type="AlphaFoldDB" id="A0A1X0DUL6"/>
<dbReference type="InterPro" id="IPR002145">
    <property type="entry name" value="CopG"/>
</dbReference>
<dbReference type="Proteomes" id="UP000192566">
    <property type="component" value="Unassembled WGS sequence"/>
</dbReference>
<organism evidence="2 3">
    <name type="scientific">Mycobacterium heidelbergense</name>
    <dbReference type="NCBI Taxonomy" id="53376"/>
    <lineage>
        <taxon>Bacteria</taxon>
        <taxon>Bacillati</taxon>
        <taxon>Actinomycetota</taxon>
        <taxon>Actinomycetes</taxon>
        <taxon>Mycobacteriales</taxon>
        <taxon>Mycobacteriaceae</taxon>
        <taxon>Mycobacterium</taxon>
        <taxon>Mycobacterium simiae complex</taxon>
    </lineage>
</organism>
<dbReference type="EMBL" id="MVHR01000003">
    <property type="protein sequence ID" value="ORA76025.1"/>
    <property type="molecule type" value="Genomic_DNA"/>
</dbReference>
<dbReference type="InterPro" id="IPR010985">
    <property type="entry name" value="Ribbon_hlx_hlx"/>
</dbReference>
<protein>
    <recommendedName>
        <fullName evidence="1">Ribbon-helix-helix protein CopG domain-containing protein</fullName>
    </recommendedName>
</protein>
<evidence type="ECO:0000313" key="2">
    <source>
        <dbReference type="EMBL" id="ORA76025.1"/>
    </source>
</evidence>
<feature type="domain" description="Ribbon-helix-helix protein CopG" evidence="1">
    <location>
        <begin position="43"/>
        <end position="78"/>
    </location>
</feature>
<proteinExistence type="predicted"/>